<reference evidence="2 4" key="2">
    <citation type="submission" date="2015-09" db="EMBL/GenBank/DDBJ databases">
        <authorList>
            <consortium name="Swine Surveillance"/>
        </authorList>
    </citation>
    <scope>NUCLEOTIDE SEQUENCE [LARGE SCALE GENOMIC DNA]</scope>
    <source>
        <strain evidence="2 4">5120</strain>
    </source>
</reference>
<dbReference type="RefSeq" id="WP_058245484.1">
    <property type="nucleotide sequence ID" value="NZ_CYSB01000010.1"/>
</dbReference>
<dbReference type="Proteomes" id="UP000051086">
    <property type="component" value="Unassembled WGS sequence"/>
</dbReference>
<dbReference type="PANTHER" id="PTHR37950">
    <property type="entry name" value="4-HYDROXYPHENYLACETATE CATABOLISM PROTEIN"/>
    <property type="match status" value="1"/>
</dbReference>
<accession>A0A0P1F9G4</accession>
<keyword evidence="2" id="KW-0413">Isomerase</keyword>
<evidence type="ECO:0000313" key="4">
    <source>
        <dbReference type="Proteomes" id="UP000051887"/>
    </source>
</evidence>
<dbReference type="GO" id="GO:0008704">
    <property type="term" value="F:5-carboxymethyl-2-hydroxymuconate delta-isomerase activity"/>
    <property type="evidence" value="ECO:0007669"/>
    <property type="project" value="InterPro"/>
</dbReference>
<dbReference type="EMBL" id="CYSC01000047">
    <property type="protein sequence ID" value="CUH74367.1"/>
    <property type="molecule type" value="Genomic_DNA"/>
</dbReference>
<reference evidence="1 3" key="1">
    <citation type="submission" date="2015-09" db="EMBL/GenBank/DDBJ databases">
        <authorList>
            <person name="Rodrigo-Torres L."/>
            <person name="Arahal D.R."/>
        </authorList>
    </citation>
    <scope>NUCLEOTIDE SEQUENCE [LARGE SCALE GENOMIC DNA]</scope>
    <source>
        <strain evidence="1 3">CECT 5118</strain>
    </source>
</reference>
<evidence type="ECO:0000313" key="2">
    <source>
        <dbReference type="EMBL" id="CUH74367.1"/>
    </source>
</evidence>
<dbReference type="EMBL" id="CYSB01000010">
    <property type="protein sequence ID" value="CUH64406.1"/>
    <property type="molecule type" value="Genomic_DNA"/>
</dbReference>
<sequence>MPHVVLEYSAGLETQADLQSLCQALFGALAKEPAIPNPASLKIRACPQPFGVIGTDPQSYTHATLRLLPGRDDATKSHLTGIVLDVMKAHLPEVGSLTAEAVDMHGASYAKRVL</sequence>
<dbReference type="PANTHER" id="PTHR37950:SF1">
    <property type="entry name" value="4-HYDROXYPHENYLACETATE CATABOLISM PROTEIN"/>
    <property type="match status" value="1"/>
</dbReference>
<protein>
    <submittedName>
        <fullName evidence="2">5-carboxymethyl-2-hydroxymuconate isomerase</fullName>
    </submittedName>
</protein>
<dbReference type="SUPFAM" id="SSF55331">
    <property type="entry name" value="Tautomerase/MIF"/>
    <property type="match status" value="1"/>
</dbReference>
<dbReference type="InterPro" id="IPR004220">
    <property type="entry name" value="5-COMe_2-OHmuconate_Isoase"/>
</dbReference>
<dbReference type="Pfam" id="PF02962">
    <property type="entry name" value="CHMI"/>
    <property type="match status" value="1"/>
</dbReference>
<gene>
    <name evidence="1" type="ORF">TL5118_00870</name>
    <name evidence="2" type="ORF">TL5120_04187</name>
</gene>
<proteinExistence type="predicted"/>
<keyword evidence="3" id="KW-1185">Reference proteome</keyword>
<evidence type="ECO:0000313" key="3">
    <source>
        <dbReference type="Proteomes" id="UP000051086"/>
    </source>
</evidence>
<dbReference type="Proteomes" id="UP000051887">
    <property type="component" value="Unassembled WGS sequence"/>
</dbReference>
<evidence type="ECO:0000313" key="1">
    <source>
        <dbReference type="EMBL" id="CUH64406.1"/>
    </source>
</evidence>
<organism evidence="2 4">
    <name type="scientific">Thalassovita autumnalis</name>
    <dbReference type="NCBI Taxonomy" id="2072972"/>
    <lineage>
        <taxon>Bacteria</taxon>
        <taxon>Pseudomonadati</taxon>
        <taxon>Pseudomonadota</taxon>
        <taxon>Alphaproteobacteria</taxon>
        <taxon>Rhodobacterales</taxon>
        <taxon>Roseobacteraceae</taxon>
        <taxon>Thalassovita</taxon>
    </lineage>
</organism>
<dbReference type="InterPro" id="IPR014347">
    <property type="entry name" value="Tautomerase/MIF_sf"/>
</dbReference>
<dbReference type="OrthoDB" id="9814215at2"/>
<name>A0A0P1F9G4_9RHOB</name>
<dbReference type="Gene3D" id="3.30.429.10">
    <property type="entry name" value="Macrophage Migration Inhibitory Factor"/>
    <property type="match status" value="1"/>
</dbReference>
<dbReference type="AlphaFoldDB" id="A0A0P1F9G4"/>